<comment type="caution">
    <text evidence="3">The sequence shown here is derived from an EMBL/GenBank/DDBJ whole genome shotgun (WGS) entry which is preliminary data.</text>
</comment>
<dbReference type="AlphaFoldDB" id="E7RWW0"/>
<protein>
    <submittedName>
        <fullName evidence="3">3-hydroxyacyl-CoA dehydrogenase, C-terminal domain protein</fullName>
    </submittedName>
</protein>
<accession>E7RWW0</accession>
<dbReference type="PANTHER" id="PTHR43612:SF3">
    <property type="entry name" value="TRIFUNCTIONAL ENZYME SUBUNIT ALPHA, MITOCHONDRIAL"/>
    <property type="match status" value="1"/>
</dbReference>
<feature type="compositionally biased region" description="Basic and acidic residues" evidence="1">
    <location>
        <begin position="261"/>
        <end position="274"/>
    </location>
</feature>
<keyword evidence="4" id="KW-1185">Reference proteome</keyword>
<feature type="compositionally biased region" description="Basic residues" evidence="1">
    <location>
        <begin position="343"/>
        <end position="361"/>
    </location>
</feature>
<evidence type="ECO:0000259" key="2">
    <source>
        <dbReference type="Pfam" id="PF00725"/>
    </source>
</evidence>
<name>E7RWW0_9BURK</name>
<dbReference type="InterPro" id="IPR006108">
    <property type="entry name" value="3HC_DH_C"/>
</dbReference>
<dbReference type="PRINTS" id="PR00334">
    <property type="entry name" value="KININOGEN"/>
</dbReference>
<dbReference type="GO" id="GO:0016509">
    <property type="term" value="F:long-chain (3S)-3-hydroxyacyl-CoA dehydrogenase (NAD+) activity"/>
    <property type="evidence" value="ECO:0007669"/>
    <property type="project" value="TreeGrafter"/>
</dbReference>
<dbReference type="EMBL" id="AEQP01000004">
    <property type="protein sequence ID" value="EFV95214.1"/>
    <property type="molecule type" value="Genomic_DNA"/>
</dbReference>
<feature type="compositionally biased region" description="Basic residues" evidence="1">
    <location>
        <begin position="210"/>
        <end position="226"/>
    </location>
</feature>
<feature type="region of interest" description="Disordered" evidence="1">
    <location>
        <begin position="201"/>
        <end position="301"/>
    </location>
</feature>
<feature type="domain" description="3-hydroxyacyl-CoA dehydrogenase C-terminal" evidence="2">
    <location>
        <begin position="130"/>
        <end position="187"/>
    </location>
</feature>
<reference evidence="3 4" key="1">
    <citation type="submission" date="2010-12" db="EMBL/GenBank/DDBJ databases">
        <authorList>
            <person name="Muzny D."/>
            <person name="Qin X."/>
            <person name="Deng J."/>
            <person name="Jiang H."/>
            <person name="Liu Y."/>
            <person name="Qu J."/>
            <person name="Song X.-Z."/>
            <person name="Zhang L."/>
            <person name="Thornton R."/>
            <person name="Coyle M."/>
            <person name="Francisco L."/>
            <person name="Jackson L."/>
            <person name="Javaid M."/>
            <person name="Korchina V."/>
            <person name="Kovar C."/>
            <person name="Mata R."/>
            <person name="Mathew T."/>
            <person name="Ngo R."/>
            <person name="Nguyen L."/>
            <person name="Nguyen N."/>
            <person name="Okwuonu G."/>
            <person name="Ongeri F."/>
            <person name="Pham C."/>
            <person name="Simmons D."/>
            <person name="Wilczek-Boney K."/>
            <person name="Hale W."/>
            <person name="Jakkamsetti A."/>
            <person name="Pham P."/>
            <person name="Ruth R."/>
            <person name="San Lucas F."/>
            <person name="Warren J."/>
            <person name="Zhang J."/>
            <person name="Zhao Z."/>
            <person name="Zhou C."/>
            <person name="Zhu D."/>
            <person name="Lee S."/>
            <person name="Bess C."/>
            <person name="Blankenburg K."/>
            <person name="Forbes L."/>
            <person name="Fu Q."/>
            <person name="Gubbala S."/>
            <person name="Hirani K."/>
            <person name="Jayaseelan J.C."/>
            <person name="Lara F."/>
            <person name="Munidasa M."/>
            <person name="Palculict T."/>
            <person name="Patil S."/>
            <person name="Pu L.-L."/>
            <person name="Saada N."/>
            <person name="Tang L."/>
            <person name="Weissenberger G."/>
            <person name="Zhu Y."/>
            <person name="Hemphill L."/>
            <person name="Shang Y."/>
            <person name="Youmans B."/>
            <person name="Ayvaz T."/>
            <person name="Ross M."/>
            <person name="Santibanez J."/>
            <person name="Aqrawi P."/>
            <person name="Gross S."/>
            <person name="Joshi V."/>
            <person name="Fowler G."/>
            <person name="Nazareth L."/>
            <person name="Reid J."/>
            <person name="Worley K."/>
            <person name="Petrosino J."/>
            <person name="Highlander S."/>
            <person name="Gibbs R."/>
        </authorList>
    </citation>
    <scope>NUCLEOTIDE SEQUENCE [LARGE SCALE GENOMIC DNA]</scope>
    <source>
        <strain evidence="3 4">ATCC 51599</strain>
    </source>
</reference>
<feature type="compositionally biased region" description="Basic and acidic residues" evidence="1">
    <location>
        <begin position="227"/>
        <end position="253"/>
    </location>
</feature>
<dbReference type="GO" id="GO:0006635">
    <property type="term" value="P:fatty acid beta-oxidation"/>
    <property type="evidence" value="ECO:0007669"/>
    <property type="project" value="TreeGrafter"/>
</dbReference>
<dbReference type="PANTHER" id="PTHR43612">
    <property type="entry name" value="TRIFUNCTIONAL ENZYME SUBUNIT ALPHA"/>
    <property type="match status" value="1"/>
</dbReference>
<dbReference type="InterPro" id="IPR008927">
    <property type="entry name" value="6-PGluconate_DH-like_C_sf"/>
</dbReference>
<dbReference type="Gene3D" id="1.10.1040.50">
    <property type="match status" value="2"/>
</dbReference>
<feature type="compositionally biased region" description="Basic and acidic residues" evidence="1">
    <location>
        <begin position="323"/>
        <end position="342"/>
    </location>
</feature>
<dbReference type="STRING" id="887898.HMPREF0551_1173"/>
<dbReference type="InterPro" id="IPR002395">
    <property type="entry name" value="Kininogen"/>
</dbReference>
<proteinExistence type="predicted"/>
<gene>
    <name evidence="3" type="ORF">HMPREF0551_1173</name>
</gene>
<evidence type="ECO:0000313" key="4">
    <source>
        <dbReference type="Proteomes" id="UP000011021"/>
    </source>
</evidence>
<feature type="region of interest" description="Disordered" evidence="1">
    <location>
        <begin position="323"/>
        <end position="392"/>
    </location>
</feature>
<organism evidence="3 4">
    <name type="scientific">Lautropia mirabilis ATCC 51599</name>
    <dbReference type="NCBI Taxonomy" id="887898"/>
    <lineage>
        <taxon>Bacteria</taxon>
        <taxon>Pseudomonadati</taxon>
        <taxon>Pseudomonadota</taxon>
        <taxon>Betaproteobacteria</taxon>
        <taxon>Burkholderiales</taxon>
        <taxon>Burkholderiaceae</taxon>
        <taxon>Lautropia</taxon>
    </lineage>
</organism>
<evidence type="ECO:0000313" key="3">
    <source>
        <dbReference type="EMBL" id="EFV95214.1"/>
    </source>
</evidence>
<feature type="compositionally biased region" description="Basic and acidic residues" evidence="1">
    <location>
        <begin position="376"/>
        <end position="387"/>
    </location>
</feature>
<dbReference type="eggNOG" id="COG1250">
    <property type="taxonomic scope" value="Bacteria"/>
</dbReference>
<dbReference type="Proteomes" id="UP000011021">
    <property type="component" value="Unassembled WGS sequence"/>
</dbReference>
<evidence type="ECO:0000256" key="1">
    <source>
        <dbReference type="SAM" id="MobiDB-lite"/>
    </source>
</evidence>
<sequence>MDSIMSTPRQPAPPSLQLLDSAGIFQALLPLASTCGLLLEPSDGTAGGEAAQSAPGGGGGIRVRLQSVPATADAHWFQHVAPGHVAVRFHLPHAAELVVLPEQSEKLVSDAADLLVQLGLALTLTPARAGLVIDRVRHGYFNEGLALLGEGVAAQEIEAAGTAAGYRAGPLALLDEEGLEVTDQLYHQSLGEHGCGCGHDHGHDHGHSHEHGHHHGHAHAHGHHHEHGHDHGHEHHHEHEHEHEHGHHHEHAHEHHHGHHHDHDHAHGCGHDQGEAESAALSGHEVKRPQATKAHSADEKPAKAESGCACACAAKAAAQAHDEHDLEDDLGHSHEHDHSHSHDHGHHHGHDHDHHHGHGHHHDHDHAHDHHHGHDHAHDHHDHDHGHAHGAAESAVWPVLTEEAAYAMEKMAHGFQRKGRAAGSGFYDYYDDEDEDPDLWSGLSAFLRRSVKLPADDVRDRLRYIVWVELLNSLKARALPSAATADVAARGADLWADTASAPLAALRALDADEVERRAAELVERYGQRFALPANWRELLKA</sequence>
<dbReference type="HOGENOM" id="CLU_503250_0_0_4"/>
<dbReference type="GO" id="GO:0004300">
    <property type="term" value="F:enoyl-CoA hydratase activity"/>
    <property type="evidence" value="ECO:0007669"/>
    <property type="project" value="TreeGrafter"/>
</dbReference>
<dbReference type="SUPFAM" id="SSF48179">
    <property type="entry name" value="6-phosphogluconate dehydrogenase C-terminal domain-like"/>
    <property type="match status" value="1"/>
</dbReference>
<dbReference type="InterPro" id="IPR050136">
    <property type="entry name" value="FA_oxidation_alpha_subunit"/>
</dbReference>
<dbReference type="Pfam" id="PF00725">
    <property type="entry name" value="3HCDH"/>
    <property type="match status" value="1"/>
</dbReference>